<name>A0A392VRC3_9FABA</name>
<accession>A0A392VRC3</accession>
<dbReference type="AlphaFoldDB" id="A0A392VRC3"/>
<dbReference type="EMBL" id="LXQA011222038">
    <property type="protein sequence ID" value="MCI89541.1"/>
    <property type="molecule type" value="Genomic_DNA"/>
</dbReference>
<evidence type="ECO:0000313" key="2">
    <source>
        <dbReference type="Proteomes" id="UP000265520"/>
    </source>
</evidence>
<feature type="non-terminal residue" evidence="1">
    <location>
        <position position="1"/>
    </location>
</feature>
<proteinExistence type="predicted"/>
<reference evidence="1 2" key="1">
    <citation type="journal article" date="2018" name="Front. Plant Sci.">
        <title>Red Clover (Trifolium pratense) and Zigzag Clover (T. medium) - A Picture of Genomic Similarities and Differences.</title>
        <authorList>
            <person name="Dluhosova J."/>
            <person name="Istvanek J."/>
            <person name="Nedelnik J."/>
            <person name="Repkova J."/>
        </authorList>
    </citation>
    <scope>NUCLEOTIDE SEQUENCE [LARGE SCALE GENOMIC DNA]</scope>
    <source>
        <strain evidence="2">cv. 10/8</strain>
        <tissue evidence="1">Leaf</tissue>
    </source>
</reference>
<protein>
    <submittedName>
        <fullName evidence="1">Uncharacterized protein</fullName>
    </submittedName>
</protein>
<keyword evidence="2" id="KW-1185">Reference proteome</keyword>
<organism evidence="1 2">
    <name type="scientific">Trifolium medium</name>
    <dbReference type="NCBI Taxonomy" id="97028"/>
    <lineage>
        <taxon>Eukaryota</taxon>
        <taxon>Viridiplantae</taxon>
        <taxon>Streptophyta</taxon>
        <taxon>Embryophyta</taxon>
        <taxon>Tracheophyta</taxon>
        <taxon>Spermatophyta</taxon>
        <taxon>Magnoliopsida</taxon>
        <taxon>eudicotyledons</taxon>
        <taxon>Gunneridae</taxon>
        <taxon>Pentapetalae</taxon>
        <taxon>rosids</taxon>
        <taxon>fabids</taxon>
        <taxon>Fabales</taxon>
        <taxon>Fabaceae</taxon>
        <taxon>Papilionoideae</taxon>
        <taxon>50 kb inversion clade</taxon>
        <taxon>NPAAA clade</taxon>
        <taxon>Hologalegina</taxon>
        <taxon>IRL clade</taxon>
        <taxon>Trifolieae</taxon>
        <taxon>Trifolium</taxon>
    </lineage>
</organism>
<dbReference type="Proteomes" id="UP000265520">
    <property type="component" value="Unassembled WGS sequence"/>
</dbReference>
<sequence>AAGTMLLGTNIPEVLNRSSKMFRITSSSSASEMIGKPLM</sequence>
<comment type="caution">
    <text evidence="1">The sequence shown here is derived from an EMBL/GenBank/DDBJ whole genome shotgun (WGS) entry which is preliminary data.</text>
</comment>
<evidence type="ECO:0000313" key="1">
    <source>
        <dbReference type="EMBL" id="MCI89541.1"/>
    </source>
</evidence>